<accession>A0A149QS40</accession>
<feature type="region of interest" description="Disordered" evidence="1">
    <location>
        <begin position="1"/>
        <end position="39"/>
    </location>
</feature>
<feature type="region of interest" description="Disordered" evidence="1">
    <location>
        <begin position="328"/>
        <end position="408"/>
    </location>
</feature>
<dbReference type="EMBL" id="LHZB01000118">
    <property type="protein sequence ID" value="KXV00081.1"/>
    <property type="molecule type" value="Genomic_DNA"/>
</dbReference>
<feature type="compositionally biased region" description="Basic residues" evidence="1">
    <location>
        <begin position="398"/>
        <end position="408"/>
    </location>
</feature>
<feature type="compositionally biased region" description="Low complexity" evidence="1">
    <location>
        <begin position="229"/>
        <end position="249"/>
    </location>
</feature>
<feature type="compositionally biased region" description="Basic residues" evidence="1">
    <location>
        <begin position="261"/>
        <end position="274"/>
    </location>
</feature>
<comment type="caution">
    <text evidence="2">The sequence shown here is derived from an EMBL/GenBank/DDBJ whole genome shotgun (WGS) entry which is preliminary data.</text>
</comment>
<dbReference type="Proteomes" id="UP000075573">
    <property type="component" value="Unassembled WGS sequence"/>
</dbReference>
<evidence type="ECO:0000256" key="1">
    <source>
        <dbReference type="SAM" id="MobiDB-lite"/>
    </source>
</evidence>
<organism evidence="2 3">
    <name type="scientific">Gluconobacter potus</name>
    <dbReference type="NCBI Taxonomy" id="2724927"/>
    <lineage>
        <taxon>Bacteria</taxon>
        <taxon>Pseudomonadati</taxon>
        <taxon>Pseudomonadota</taxon>
        <taxon>Alphaproteobacteria</taxon>
        <taxon>Acetobacterales</taxon>
        <taxon>Acetobacteraceae</taxon>
        <taxon>Gluconobacter</taxon>
    </lineage>
</organism>
<proteinExistence type="predicted"/>
<name>A0A149QS40_9PROT</name>
<dbReference type="PATRIC" id="fig|442.7.peg.3365"/>
<dbReference type="AlphaFoldDB" id="A0A149QS40"/>
<reference evidence="2 3" key="1">
    <citation type="submission" date="2015-06" db="EMBL/GenBank/DDBJ databases">
        <title>Improved classification and identification of acetic acid bacteria using matrix-assisted laser desorption/ionization time-of-flight mass spectrometry; Gluconobacter nephelii and Gluconobacter uchimurae are later heterotypic synonyms of Gluconobacter japonicus and Gluconobacter oxydans, respectively.</title>
        <authorList>
            <person name="Li L."/>
            <person name="Cleenwerck I."/>
            <person name="De Vuyst L."/>
            <person name="Vandamme P."/>
        </authorList>
    </citation>
    <scope>NUCLEOTIDE SEQUENCE [LARGE SCALE GENOMIC DNA]</scope>
    <source>
        <strain evidence="2 3">LMG 1764</strain>
    </source>
</reference>
<evidence type="ECO:0000313" key="3">
    <source>
        <dbReference type="Proteomes" id="UP000075573"/>
    </source>
</evidence>
<gene>
    <name evidence="2" type="ORF">AD929_12715</name>
</gene>
<feature type="compositionally biased region" description="Basic and acidic residues" evidence="1">
    <location>
        <begin position="10"/>
        <end position="25"/>
    </location>
</feature>
<protein>
    <submittedName>
        <fullName evidence="2">Uncharacterized protein</fullName>
    </submittedName>
</protein>
<sequence length="532" mass="57693">MSAYEWYMSDEGRRFRGDTGTEHHVSARHAATGPEVGSPEYDAEIRAALAAVRKNVPPVIKSAPVPAKPKRATRARKAPAPAPVSVIARTDIPVVGSAEYELGVRLALERARSTPSTPAKPVDKPVDAVIARPAMPAAANPAAPAVGSEDYMQEVRDAIAQARKLAEEARSAQTPVAKTSVSKTTSARTTSARTTSARTASVRTASVRTSAARAPVRARTKAQPTLDLTQAPAPSTAAPVSTTPASPSPDVVEGVQVRRFPEKKRRARKSVTRSRHTDVDTTTPSQPVAPVAAPLSTEDYRLQKGVESDILRREYNLNQREAELAKREMAARREQEKAERDAQASAAFLTPRVEEDDDAEPTIESVFSNPIFGGASKTKPADNSTFDPAAPLPSDPRRSRRQVQTFRHRGRKRQVEIVVLSDAERRARENDIRERKVLTMGGLVPKKPKTAEQLMDELRSVVGEEADFVMKAIRLSKLRKEAADSGPEARAEANQLINEFMDTLSKTEKAVLQGKDDSEGENLHKSLSGNAG</sequence>
<feature type="region of interest" description="Disordered" evidence="1">
    <location>
        <begin position="508"/>
        <end position="532"/>
    </location>
</feature>
<feature type="compositionally biased region" description="Basic and acidic residues" evidence="1">
    <location>
        <begin position="508"/>
        <end position="524"/>
    </location>
</feature>
<feature type="compositionally biased region" description="Basic and acidic residues" evidence="1">
    <location>
        <begin position="328"/>
        <end position="342"/>
    </location>
</feature>
<evidence type="ECO:0000313" key="2">
    <source>
        <dbReference type="EMBL" id="KXV00081.1"/>
    </source>
</evidence>
<feature type="region of interest" description="Disordered" evidence="1">
    <location>
        <begin position="166"/>
        <end position="296"/>
    </location>
</feature>
<feature type="compositionally biased region" description="Low complexity" evidence="1">
    <location>
        <begin position="174"/>
        <end position="217"/>
    </location>
</feature>